<dbReference type="Pfam" id="PF09500">
    <property type="entry name" value="YiiD_C"/>
    <property type="match status" value="1"/>
</dbReference>
<organism evidence="2 3">
    <name type="scientific">Stutzerimonas tarimensis</name>
    <dbReference type="NCBI Taxonomy" id="1507735"/>
    <lineage>
        <taxon>Bacteria</taxon>
        <taxon>Pseudomonadati</taxon>
        <taxon>Pseudomonadota</taxon>
        <taxon>Gammaproteobacteria</taxon>
        <taxon>Pseudomonadales</taxon>
        <taxon>Pseudomonadaceae</taxon>
        <taxon>Stutzerimonas</taxon>
    </lineage>
</organism>
<evidence type="ECO:0000313" key="3">
    <source>
        <dbReference type="Proteomes" id="UP001595630"/>
    </source>
</evidence>
<dbReference type="RefSeq" id="WP_386363298.1">
    <property type="nucleotide sequence ID" value="NZ_JBHRXZ010000017.1"/>
</dbReference>
<dbReference type="Gene3D" id="3.10.129.10">
    <property type="entry name" value="Hotdog Thioesterase"/>
    <property type="match status" value="1"/>
</dbReference>
<dbReference type="InterPro" id="IPR029069">
    <property type="entry name" value="HotDog_dom_sf"/>
</dbReference>
<dbReference type="NCBIfam" id="TIGR02447">
    <property type="entry name" value="yiiD_Cterm"/>
    <property type="match status" value="1"/>
</dbReference>
<name>A0ABV7T5Y0_9GAMM</name>
<dbReference type="Proteomes" id="UP001595630">
    <property type="component" value="Unassembled WGS sequence"/>
</dbReference>
<dbReference type="InterPro" id="IPR012660">
    <property type="entry name" value="YiiD_C"/>
</dbReference>
<proteinExistence type="predicted"/>
<gene>
    <name evidence="2" type="ORF">ACFOMF_07885</name>
</gene>
<dbReference type="SUPFAM" id="SSF54637">
    <property type="entry name" value="Thioesterase/thiol ester dehydrase-isomerase"/>
    <property type="match status" value="1"/>
</dbReference>
<keyword evidence="3" id="KW-1185">Reference proteome</keyword>
<dbReference type="EMBL" id="JBHRXZ010000017">
    <property type="protein sequence ID" value="MFC3607691.1"/>
    <property type="molecule type" value="Genomic_DNA"/>
</dbReference>
<protein>
    <submittedName>
        <fullName evidence="2">YiiD C-terminal domain-containing protein</fullName>
    </submittedName>
</protein>
<evidence type="ECO:0000259" key="1">
    <source>
        <dbReference type="Pfam" id="PF09500"/>
    </source>
</evidence>
<feature type="domain" description="Thioesterase putative" evidence="1">
    <location>
        <begin position="5"/>
        <end position="148"/>
    </location>
</feature>
<reference evidence="3" key="1">
    <citation type="journal article" date="2019" name="Int. J. Syst. Evol. Microbiol.">
        <title>The Global Catalogue of Microorganisms (GCM) 10K type strain sequencing project: providing services to taxonomists for standard genome sequencing and annotation.</title>
        <authorList>
            <consortium name="The Broad Institute Genomics Platform"/>
            <consortium name="The Broad Institute Genome Sequencing Center for Infectious Disease"/>
            <person name="Wu L."/>
            <person name="Ma J."/>
        </authorList>
    </citation>
    <scope>NUCLEOTIDE SEQUENCE [LARGE SCALE GENOMIC DNA]</scope>
    <source>
        <strain evidence="3">KCTC 42447</strain>
    </source>
</reference>
<accession>A0ABV7T5Y0</accession>
<sequence>MTPAQQLQTLLHRDIPLTRAMDLQVVAWQAGELRLRLPLAGNTNHTASMFGGSLYSAAVLAGWGWLLLRQWEAGIDDGHIVIQEGSIEYPLPVSGDAVAVCAAPTDERWQRFEKTYRRRGRARLQLETRILDTEGAEAVRFRGSYVLHR</sequence>
<comment type="caution">
    <text evidence="2">The sequence shown here is derived from an EMBL/GenBank/DDBJ whole genome shotgun (WGS) entry which is preliminary data.</text>
</comment>
<evidence type="ECO:0000313" key="2">
    <source>
        <dbReference type="EMBL" id="MFC3607691.1"/>
    </source>
</evidence>